<keyword evidence="2" id="KW-1185">Reference proteome</keyword>
<dbReference type="AlphaFoldDB" id="A0A852VQH0"/>
<accession>A0A852VQH0</accession>
<dbReference type="RefSeq" id="WP_185989943.1">
    <property type="nucleotide sequence ID" value="NZ_JACCAE010000001.1"/>
</dbReference>
<evidence type="ECO:0000313" key="2">
    <source>
        <dbReference type="Proteomes" id="UP000554054"/>
    </source>
</evidence>
<organism evidence="1 2">
    <name type="scientific">Janibacter cremeus</name>
    <dbReference type="NCBI Taxonomy" id="1285192"/>
    <lineage>
        <taxon>Bacteria</taxon>
        <taxon>Bacillati</taxon>
        <taxon>Actinomycetota</taxon>
        <taxon>Actinomycetes</taxon>
        <taxon>Micrococcales</taxon>
        <taxon>Intrasporangiaceae</taxon>
        <taxon>Janibacter</taxon>
    </lineage>
</organism>
<gene>
    <name evidence="1" type="ORF">BJY20_000345</name>
</gene>
<dbReference type="Proteomes" id="UP000554054">
    <property type="component" value="Unassembled WGS sequence"/>
</dbReference>
<proteinExistence type="predicted"/>
<dbReference type="EMBL" id="JACCAE010000001">
    <property type="protein sequence ID" value="NYF96953.1"/>
    <property type="molecule type" value="Genomic_DNA"/>
</dbReference>
<reference evidence="1 2" key="1">
    <citation type="submission" date="2020-07" db="EMBL/GenBank/DDBJ databases">
        <title>Sequencing the genomes of 1000 actinobacteria strains.</title>
        <authorList>
            <person name="Klenk H.-P."/>
        </authorList>
    </citation>
    <scope>NUCLEOTIDE SEQUENCE [LARGE SCALE GENOMIC DNA]</scope>
    <source>
        <strain evidence="1 2">DSM 26154</strain>
    </source>
</reference>
<name>A0A852VQH0_9MICO</name>
<sequence length="162" mass="17553">MPTGPTGRPQQWRARLRPWSATATVDLESAPGVTEVARALLPEYADPDVGCKQTVRAEYDEDGFRAAALTAMVIAGSAPEFVEVEVDHVELDLTGPHAVVAIARGGAWEGIPLVSAWVSEGERRRQPDTDWESLALLADIDADEAAGLRAHKQGRMRERGEL</sequence>
<comment type="caution">
    <text evidence="1">The sequence shown here is derived from an EMBL/GenBank/DDBJ whole genome shotgun (WGS) entry which is preliminary data.</text>
</comment>
<protein>
    <submittedName>
        <fullName evidence="1">Uncharacterized protein</fullName>
    </submittedName>
</protein>
<evidence type="ECO:0000313" key="1">
    <source>
        <dbReference type="EMBL" id="NYF96953.1"/>
    </source>
</evidence>